<accession>A0AAW0Z3X8</accession>
<evidence type="ECO:0000313" key="3">
    <source>
        <dbReference type="Proteomes" id="UP001388673"/>
    </source>
</evidence>
<dbReference type="Proteomes" id="UP001388673">
    <property type="component" value="Unassembled WGS sequence"/>
</dbReference>
<organism evidence="2 3">
    <name type="scientific">Kwoniella newhampshirensis</name>
    <dbReference type="NCBI Taxonomy" id="1651941"/>
    <lineage>
        <taxon>Eukaryota</taxon>
        <taxon>Fungi</taxon>
        <taxon>Dikarya</taxon>
        <taxon>Basidiomycota</taxon>
        <taxon>Agaricomycotina</taxon>
        <taxon>Tremellomycetes</taxon>
        <taxon>Tremellales</taxon>
        <taxon>Cryptococcaceae</taxon>
        <taxon>Kwoniella</taxon>
    </lineage>
</organism>
<dbReference type="GeneID" id="92178055"/>
<proteinExistence type="predicted"/>
<feature type="compositionally biased region" description="Polar residues" evidence="1">
    <location>
        <begin position="104"/>
        <end position="114"/>
    </location>
</feature>
<feature type="region of interest" description="Disordered" evidence="1">
    <location>
        <begin position="43"/>
        <end position="160"/>
    </location>
</feature>
<reference evidence="2 3" key="1">
    <citation type="journal article" date="2024" name="bioRxiv">
        <title>Comparative genomics of Cryptococcus and Kwoniella reveals pathogenesis evolution and contrasting karyotype dynamics via intercentromeric recombination or chromosome fusion.</title>
        <authorList>
            <person name="Coelho M.A."/>
            <person name="David-Palma M."/>
            <person name="Shea T."/>
            <person name="Bowers K."/>
            <person name="McGinley-Smith S."/>
            <person name="Mohammad A.W."/>
            <person name="Gnirke A."/>
            <person name="Yurkov A.M."/>
            <person name="Nowrousian M."/>
            <person name="Sun S."/>
            <person name="Cuomo C.A."/>
            <person name="Heitman J."/>
        </authorList>
    </citation>
    <scope>NUCLEOTIDE SEQUENCE [LARGE SCALE GENOMIC DNA]</scope>
    <source>
        <strain evidence="2 3">CBS 13917</strain>
    </source>
</reference>
<evidence type="ECO:0000313" key="2">
    <source>
        <dbReference type="EMBL" id="KAK8865651.1"/>
    </source>
</evidence>
<feature type="compositionally biased region" description="Low complexity" evidence="1">
    <location>
        <begin position="46"/>
        <end position="57"/>
    </location>
</feature>
<dbReference type="AlphaFoldDB" id="A0AAW0Z3X8"/>
<feature type="compositionally biased region" description="Polar residues" evidence="1">
    <location>
        <begin position="120"/>
        <end position="133"/>
    </location>
</feature>
<feature type="compositionally biased region" description="Polar residues" evidence="1">
    <location>
        <begin position="148"/>
        <end position="160"/>
    </location>
</feature>
<keyword evidence="3" id="KW-1185">Reference proteome</keyword>
<dbReference type="KEGG" id="kne:92178055"/>
<name>A0AAW0Z3X8_9TREE</name>
<gene>
    <name evidence="2" type="ORF">IAR55_000796</name>
</gene>
<sequence>MFLSVKRTFLHLARTPLIPPPAGPAAVELSTFAFTTSAGPSRLRSRTISSRSVRSTTLNGCPAPFAVGRGYASDHGKKELYSDEAGSTGAGTDDVAHTDAAFNQDANPQTSAKQVESESGKNFTKRSPANADQSHPPGKQGEKGSEIPLNTSQSESGKKH</sequence>
<protein>
    <submittedName>
        <fullName evidence="2">Uncharacterized protein</fullName>
    </submittedName>
</protein>
<comment type="caution">
    <text evidence="2">The sequence shown here is derived from an EMBL/GenBank/DDBJ whole genome shotgun (WGS) entry which is preliminary data.</text>
</comment>
<feature type="compositionally biased region" description="Basic and acidic residues" evidence="1">
    <location>
        <begin position="72"/>
        <end position="81"/>
    </location>
</feature>
<evidence type="ECO:0000256" key="1">
    <source>
        <dbReference type="SAM" id="MobiDB-lite"/>
    </source>
</evidence>
<dbReference type="EMBL" id="JBCAWK010000002">
    <property type="protein sequence ID" value="KAK8865651.1"/>
    <property type="molecule type" value="Genomic_DNA"/>
</dbReference>
<dbReference type="RefSeq" id="XP_066805130.1">
    <property type="nucleotide sequence ID" value="XM_066943929.1"/>
</dbReference>